<name>A0AAD9IS71_9ANNE</name>
<dbReference type="AlphaFoldDB" id="A0AAD9IS71"/>
<organism evidence="3 4">
    <name type="scientific">Paralvinella palmiformis</name>
    <dbReference type="NCBI Taxonomy" id="53620"/>
    <lineage>
        <taxon>Eukaryota</taxon>
        <taxon>Metazoa</taxon>
        <taxon>Spiralia</taxon>
        <taxon>Lophotrochozoa</taxon>
        <taxon>Annelida</taxon>
        <taxon>Polychaeta</taxon>
        <taxon>Sedentaria</taxon>
        <taxon>Canalipalpata</taxon>
        <taxon>Terebellida</taxon>
        <taxon>Terebelliformia</taxon>
        <taxon>Alvinellidae</taxon>
        <taxon>Paralvinella</taxon>
    </lineage>
</organism>
<comment type="caution">
    <text evidence="3">The sequence shown here is derived from an EMBL/GenBank/DDBJ whole genome shotgun (WGS) entry which is preliminary data.</text>
</comment>
<sequence>MDMQFGNQNDGWYPSSRSAPRGGGAKGSSGKSAGIAIGVILVLGLISGVAYYYTTKNSTPATTTAVASDDVKFMSFGPGTTDTEASSNDAISFTVPNDVNYTLLGDRNGSTPVVVQPMAASVTSWLRASDSTQCYAVQEVGGSDPGRGIMARFYHSSRQLAKVSSPNMPYIVNSKFD</sequence>
<gene>
    <name evidence="3" type="ORF">LSH36_1657g00000</name>
</gene>
<evidence type="ECO:0000256" key="1">
    <source>
        <dbReference type="SAM" id="MobiDB-lite"/>
    </source>
</evidence>
<dbReference type="Proteomes" id="UP001208570">
    <property type="component" value="Unassembled WGS sequence"/>
</dbReference>
<evidence type="ECO:0000313" key="4">
    <source>
        <dbReference type="Proteomes" id="UP001208570"/>
    </source>
</evidence>
<keyword evidence="2" id="KW-0812">Transmembrane</keyword>
<protein>
    <submittedName>
        <fullName evidence="3">Uncharacterized protein</fullName>
    </submittedName>
</protein>
<reference evidence="3" key="1">
    <citation type="journal article" date="2023" name="Mol. Biol. Evol.">
        <title>Third-Generation Sequencing Reveals the Adaptive Role of the Epigenome in Three Deep-Sea Polychaetes.</title>
        <authorList>
            <person name="Perez M."/>
            <person name="Aroh O."/>
            <person name="Sun Y."/>
            <person name="Lan Y."/>
            <person name="Juniper S.K."/>
            <person name="Young C.R."/>
            <person name="Angers B."/>
            <person name="Qian P.Y."/>
        </authorList>
    </citation>
    <scope>NUCLEOTIDE SEQUENCE</scope>
    <source>
        <strain evidence="3">P08H-3</strain>
    </source>
</reference>
<accession>A0AAD9IS71</accession>
<proteinExistence type="predicted"/>
<keyword evidence="2" id="KW-1133">Transmembrane helix</keyword>
<evidence type="ECO:0000313" key="3">
    <source>
        <dbReference type="EMBL" id="KAK2139686.1"/>
    </source>
</evidence>
<feature type="compositionally biased region" description="Polar residues" evidence="1">
    <location>
        <begin position="1"/>
        <end position="10"/>
    </location>
</feature>
<evidence type="ECO:0000256" key="2">
    <source>
        <dbReference type="SAM" id="Phobius"/>
    </source>
</evidence>
<feature type="transmembrane region" description="Helical" evidence="2">
    <location>
        <begin position="33"/>
        <end position="53"/>
    </location>
</feature>
<feature type="region of interest" description="Disordered" evidence="1">
    <location>
        <begin position="1"/>
        <end position="30"/>
    </location>
</feature>
<keyword evidence="4" id="KW-1185">Reference proteome</keyword>
<dbReference type="EMBL" id="JAODUP010001656">
    <property type="protein sequence ID" value="KAK2139686.1"/>
    <property type="molecule type" value="Genomic_DNA"/>
</dbReference>
<keyword evidence="2" id="KW-0472">Membrane</keyword>